<dbReference type="AlphaFoldDB" id="A0A5D2DEL9"/>
<evidence type="ECO:0000313" key="2">
    <source>
        <dbReference type="Proteomes" id="UP000323506"/>
    </source>
</evidence>
<dbReference type="EMBL" id="CM017702">
    <property type="protein sequence ID" value="TYG79112.1"/>
    <property type="molecule type" value="Genomic_DNA"/>
</dbReference>
<accession>A0A5D2DEL9</accession>
<dbReference type="Proteomes" id="UP000323506">
    <property type="component" value="Chromosome D02"/>
</dbReference>
<gene>
    <name evidence="1" type="ORF">ES288_D02G115400v1</name>
</gene>
<name>A0A5D2DEL9_GOSDA</name>
<organism evidence="1 2">
    <name type="scientific">Gossypium darwinii</name>
    <name type="common">Darwin's cotton</name>
    <name type="synonym">Gossypium barbadense var. darwinii</name>
    <dbReference type="NCBI Taxonomy" id="34276"/>
    <lineage>
        <taxon>Eukaryota</taxon>
        <taxon>Viridiplantae</taxon>
        <taxon>Streptophyta</taxon>
        <taxon>Embryophyta</taxon>
        <taxon>Tracheophyta</taxon>
        <taxon>Spermatophyta</taxon>
        <taxon>Magnoliopsida</taxon>
        <taxon>eudicotyledons</taxon>
        <taxon>Gunneridae</taxon>
        <taxon>Pentapetalae</taxon>
        <taxon>rosids</taxon>
        <taxon>malvids</taxon>
        <taxon>Malvales</taxon>
        <taxon>Malvaceae</taxon>
        <taxon>Malvoideae</taxon>
        <taxon>Gossypium</taxon>
    </lineage>
</organism>
<sequence length="86" mass="9488">MRPLLPHFILSTISFDSLLLPPSLPIEEIHFADPTLIELPGHRQSPLFQNRLVYAHLGACVKGNFTNNSPGDLQRSPSILRAGICS</sequence>
<protein>
    <submittedName>
        <fullName evidence="1">Uncharacterized protein</fullName>
    </submittedName>
</protein>
<reference evidence="1 2" key="1">
    <citation type="submission" date="2019-06" db="EMBL/GenBank/DDBJ databases">
        <title>WGS assembly of Gossypium darwinii.</title>
        <authorList>
            <person name="Chen Z.J."/>
            <person name="Sreedasyam A."/>
            <person name="Ando A."/>
            <person name="Song Q."/>
            <person name="De L."/>
            <person name="Hulse-Kemp A."/>
            <person name="Ding M."/>
            <person name="Ye W."/>
            <person name="Kirkbride R."/>
            <person name="Jenkins J."/>
            <person name="Plott C."/>
            <person name="Lovell J."/>
            <person name="Lin Y.-M."/>
            <person name="Vaughn R."/>
            <person name="Liu B."/>
            <person name="Li W."/>
            <person name="Simpson S."/>
            <person name="Scheffler B."/>
            <person name="Saski C."/>
            <person name="Grover C."/>
            <person name="Hu G."/>
            <person name="Conover J."/>
            <person name="Carlson J."/>
            <person name="Shu S."/>
            <person name="Boston L."/>
            <person name="Williams M."/>
            <person name="Peterson D."/>
            <person name="Mcgee K."/>
            <person name="Jones D."/>
            <person name="Wendel J."/>
            <person name="Stelly D."/>
            <person name="Grimwood J."/>
            <person name="Schmutz J."/>
        </authorList>
    </citation>
    <scope>NUCLEOTIDE SEQUENCE [LARGE SCALE GENOMIC DNA]</scope>
    <source>
        <strain evidence="1">1808015.09</strain>
    </source>
</reference>
<proteinExistence type="predicted"/>
<evidence type="ECO:0000313" key="1">
    <source>
        <dbReference type="EMBL" id="TYG79112.1"/>
    </source>
</evidence>
<keyword evidence="2" id="KW-1185">Reference proteome</keyword>